<dbReference type="PANTHER" id="PTHR47338:SF16">
    <property type="entry name" value="TRANSCRIPTION FACTOR, PUTATIVE (AFU_ORTHOLOGUE AFUA_2G09360)-RELATED"/>
    <property type="match status" value="1"/>
</dbReference>
<comment type="caution">
    <text evidence="7">The sequence shown here is derived from an EMBL/GenBank/DDBJ whole genome shotgun (WGS) entry which is preliminary data.</text>
</comment>
<evidence type="ECO:0000256" key="5">
    <source>
        <dbReference type="ARBA" id="ARBA00023242"/>
    </source>
</evidence>
<sequence>MGCRVSEDFALRDLHGSLATEAKRLLQADLENITLENVQTCCIIANLCEWDCNRSSEALFFRIGIGMAEIMQLSTPSLESSVAEREMKRRVWWTLFAADRWFSSGLRLPRQLEDFQKTVELPMDESIFHALDPASMTLPGPWRPGLWAHMVGLHQLFGPILDLNRRCAQDDILDSERESAVWEIAQRFASWEIMVPFGDKMTDENFHVHRRRGTGGPFVSLHLGFNYYSLLLYFQYLAHPRPQSPAVQTYVERCKQHAAAYSSLVKMSLQYSGCEALFPTVSHMAVVSSSVLLHTLLFGDEWEVASARAALNSNFEALMEFKQYWPELIVHTTHKFDNWMLRFVVEFALPLEERRFALQDVKEGCHSTEFNITRLAEQGRITDFTVFNL</sequence>
<evidence type="ECO:0000313" key="8">
    <source>
        <dbReference type="Proteomes" id="UP000766486"/>
    </source>
</evidence>
<keyword evidence="3" id="KW-0805">Transcription regulation</keyword>
<keyword evidence="8" id="KW-1185">Reference proteome</keyword>
<dbReference type="CDD" id="cd12148">
    <property type="entry name" value="fungal_TF_MHR"/>
    <property type="match status" value="1"/>
</dbReference>
<keyword evidence="4" id="KW-0804">Transcription</keyword>
<name>A0ABY6TWH6_BIOOC</name>
<proteinExistence type="predicted"/>
<reference evidence="7 8" key="1">
    <citation type="submission" date="2019-06" db="EMBL/GenBank/DDBJ databases">
        <authorList>
            <person name="Broberg M."/>
        </authorList>
    </citation>
    <scope>NUCLEOTIDE SEQUENCE [LARGE SCALE GENOMIC DNA]</scope>
</reference>
<keyword evidence="2" id="KW-0479">Metal-binding</keyword>
<gene>
    <name evidence="7" type="ORF">CLO192961_LOCUS98311</name>
</gene>
<evidence type="ECO:0000313" key="7">
    <source>
        <dbReference type="EMBL" id="VUC23052.1"/>
    </source>
</evidence>
<feature type="domain" description="Xylanolytic transcriptional activator regulatory" evidence="6">
    <location>
        <begin position="57"/>
        <end position="128"/>
    </location>
</feature>
<dbReference type="InterPro" id="IPR007219">
    <property type="entry name" value="XnlR_reg_dom"/>
</dbReference>
<dbReference type="InterPro" id="IPR050815">
    <property type="entry name" value="TF_fung"/>
</dbReference>
<evidence type="ECO:0000259" key="6">
    <source>
        <dbReference type="SMART" id="SM00906"/>
    </source>
</evidence>
<evidence type="ECO:0000256" key="3">
    <source>
        <dbReference type="ARBA" id="ARBA00023015"/>
    </source>
</evidence>
<dbReference type="PANTHER" id="PTHR47338">
    <property type="entry name" value="ZN(II)2CYS6 TRANSCRIPTION FACTOR (EUROFUNG)-RELATED"/>
    <property type="match status" value="1"/>
</dbReference>
<keyword evidence="5" id="KW-0539">Nucleus</keyword>
<evidence type="ECO:0000256" key="2">
    <source>
        <dbReference type="ARBA" id="ARBA00022723"/>
    </source>
</evidence>
<accession>A0ABY6TWH6</accession>
<protein>
    <recommendedName>
        <fullName evidence="6">Xylanolytic transcriptional activator regulatory domain-containing protein</fullName>
    </recommendedName>
</protein>
<evidence type="ECO:0000256" key="4">
    <source>
        <dbReference type="ARBA" id="ARBA00023163"/>
    </source>
</evidence>
<comment type="subcellular location">
    <subcellularLocation>
        <location evidence="1">Nucleus</location>
    </subcellularLocation>
</comment>
<dbReference type="EMBL" id="CABFNS010000698">
    <property type="protein sequence ID" value="VUC23052.1"/>
    <property type="molecule type" value="Genomic_DNA"/>
</dbReference>
<dbReference type="Pfam" id="PF04082">
    <property type="entry name" value="Fungal_trans"/>
    <property type="match status" value="1"/>
</dbReference>
<dbReference type="Proteomes" id="UP000766486">
    <property type="component" value="Unassembled WGS sequence"/>
</dbReference>
<organism evidence="7 8">
    <name type="scientific">Bionectria ochroleuca</name>
    <name type="common">Gliocladium roseum</name>
    <dbReference type="NCBI Taxonomy" id="29856"/>
    <lineage>
        <taxon>Eukaryota</taxon>
        <taxon>Fungi</taxon>
        <taxon>Dikarya</taxon>
        <taxon>Ascomycota</taxon>
        <taxon>Pezizomycotina</taxon>
        <taxon>Sordariomycetes</taxon>
        <taxon>Hypocreomycetidae</taxon>
        <taxon>Hypocreales</taxon>
        <taxon>Bionectriaceae</taxon>
        <taxon>Clonostachys</taxon>
    </lineage>
</organism>
<dbReference type="SMART" id="SM00906">
    <property type="entry name" value="Fungal_trans"/>
    <property type="match status" value="1"/>
</dbReference>
<evidence type="ECO:0000256" key="1">
    <source>
        <dbReference type="ARBA" id="ARBA00004123"/>
    </source>
</evidence>